<evidence type="ECO:0000313" key="10">
    <source>
        <dbReference type="RefSeq" id="XP_019640301.1"/>
    </source>
</evidence>
<dbReference type="GO" id="GO:0071162">
    <property type="term" value="C:CMG complex"/>
    <property type="evidence" value="ECO:0007669"/>
    <property type="project" value="UniProtKB-ARBA"/>
</dbReference>
<dbReference type="FunFam" id="3.40.5.50:FF:000001">
    <property type="entry name" value="DNA replication complex GINS protein PSF2"/>
    <property type="match status" value="1"/>
</dbReference>
<dbReference type="KEGG" id="bbel:109482082"/>
<organism evidence="9 10">
    <name type="scientific">Branchiostoma belcheri</name>
    <name type="common">Amphioxus</name>
    <dbReference type="NCBI Taxonomy" id="7741"/>
    <lineage>
        <taxon>Eukaryota</taxon>
        <taxon>Metazoa</taxon>
        <taxon>Chordata</taxon>
        <taxon>Cephalochordata</taxon>
        <taxon>Leptocardii</taxon>
        <taxon>Amphioxiformes</taxon>
        <taxon>Branchiostomatidae</taxon>
        <taxon>Branchiostoma</taxon>
    </lineage>
</organism>
<reference evidence="10" key="1">
    <citation type="submission" date="2025-08" db="UniProtKB">
        <authorList>
            <consortium name="RefSeq"/>
        </authorList>
    </citation>
    <scope>IDENTIFICATION</scope>
    <source>
        <tissue evidence="10">Gonad</tissue>
    </source>
</reference>
<comment type="subunit">
    <text evidence="6">Component of the GINS complex.</text>
</comment>
<protein>
    <recommendedName>
        <fullName evidence="6">DNA replication complex GINS protein PSF2</fullName>
    </recommendedName>
</protein>
<dbReference type="OrthoDB" id="1938138at2759"/>
<evidence type="ECO:0000259" key="8">
    <source>
        <dbReference type="Pfam" id="PF25005"/>
    </source>
</evidence>
<dbReference type="Pfam" id="PF05916">
    <property type="entry name" value="Sld5"/>
    <property type="match status" value="1"/>
</dbReference>
<dbReference type="AlphaFoldDB" id="A0A6P5AES1"/>
<dbReference type="InterPro" id="IPR056784">
    <property type="entry name" value="PSF2_N"/>
</dbReference>
<feature type="domain" description="DNA replication complex GINS protein PSF2 N-terminal" evidence="8">
    <location>
        <begin position="2"/>
        <end position="61"/>
    </location>
</feature>
<evidence type="ECO:0000256" key="1">
    <source>
        <dbReference type="ARBA" id="ARBA00004123"/>
    </source>
</evidence>
<evidence type="ECO:0000256" key="5">
    <source>
        <dbReference type="ARBA" id="ARBA00045258"/>
    </source>
</evidence>
<dbReference type="PANTHER" id="PTHR12772">
    <property type="entry name" value="DNA REPLICATION COMPLEX GINS PROTEIN PSF2"/>
    <property type="match status" value="1"/>
</dbReference>
<dbReference type="Gene3D" id="1.20.58.1020">
    <property type="match status" value="1"/>
</dbReference>
<evidence type="ECO:0000256" key="3">
    <source>
        <dbReference type="ARBA" id="ARBA00022705"/>
    </source>
</evidence>
<dbReference type="InterPro" id="IPR036224">
    <property type="entry name" value="GINS_bundle-like_dom_sf"/>
</dbReference>
<dbReference type="PIRSF" id="PIRSF028998">
    <property type="entry name" value="GINS_Psf2_subgr"/>
    <property type="match status" value="1"/>
</dbReference>
<evidence type="ECO:0000259" key="7">
    <source>
        <dbReference type="Pfam" id="PF05916"/>
    </source>
</evidence>
<evidence type="ECO:0000313" key="9">
    <source>
        <dbReference type="Proteomes" id="UP000515135"/>
    </source>
</evidence>
<dbReference type="GO" id="GO:0006260">
    <property type="term" value="P:DNA replication"/>
    <property type="evidence" value="ECO:0007669"/>
    <property type="project" value="UniProtKB-KW"/>
</dbReference>
<dbReference type="Pfam" id="PF25005">
    <property type="entry name" value="PSF2_N"/>
    <property type="match status" value="1"/>
</dbReference>
<dbReference type="Gene3D" id="3.40.5.50">
    <property type="match status" value="1"/>
</dbReference>
<dbReference type="GO" id="GO:0000811">
    <property type="term" value="C:GINS complex"/>
    <property type="evidence" value="ECO:0007669"/>
    <property type="project" value="TreeGrafter"/>
</dbReference>
<proteinExistence type="inferred from homology"/>
<keyword evidence="3 6" id="KW-0235">DNA replication</keyword>
<dbReference type="GO" id="GO:0000727">
    <property type="term" value="P:double-strand break repair via break-induced replication"/>
    <property type="evidence" value="ECO:0007669"/>
    <property type="project" value="TreeGrafter"/>
</dbReference>
<dbReference type="CDD" id="cd11712">
    <property type="entry name" value="GINS_A_psf2"/>
    <property type="match status" value="1"/>
</dbReference>
<comment type="subcellular location">
    <subcellularLocation>
        <location evidence="1 6">Nucleus</location>
    </subcellularLocation>
</comment>
<dbReference type="Proteomes" id="UP000515135">
    <property type="component" value="Unplaced"/>
</dbReference>
<dbReference type="InterPro" id="IPR007257">
    <property type="entry name" value="GINS_Psf2"/>
</dbReference>
<dbReference type="SUPFAM" id="SSF160059">
    <property type="entry name" value="PriA/YqbF domain"/>
    <property type="match status" value="1"/>
</dbReference>
<dbReference type="FunFam" id="1.20.58.1020:FF:000001">
    <property type="entry name" value="DNA replication complex GINS protein PSF2"/>
    <property type="match status" value="1"/>
</dbReference>
<comment type="similarity">
    <text evidence="2 6">Belongs to the GINS2/PSF2 family.</text>
</comment>
<evidence type="ECO:0000256" key="2">
    <source>
        <dbReference type="ARBA" id="ARBA00010565"/>
    </source>
</evidence>
<name>A0A6P5AES1_BRABE</name>
<dbReference type="InterPro" id="IPR021151">
    <property type="entry name" value="GINS_A"/>
</dbReference>
<keyword evidence="9" id="KW-1185">Reference proteome</keyword>
<sequence>MDPSEVEFLAEKEMVYIVPNFSLDKIYLIGGDIGPFNPGLPVQIPLWMAINLKQRQKCRIQPPDWMDVEKLQEKKDEEEGSAFFKPMLNKHYMEVAQLLLTHATDDIPRADEVRTLIKDIWDIRTAKLRSSVDKFVSDQESHAQLDDLSLMEINTMRQFLTQALDHMHQLRVPPGGATQHTQE</sequence>
<evidence type="ECO:0000256" key="6">
    <source>
        <dbReference type="PIRNR" id="PIRNR028998"/>
    </source>
</evidence>
<dbReference type="CDD" id="cd21694">
    <property type="entry name" value="GINS_B_Psf2"/>
    <property type="match status" value="1"/>
</dbReference>
<gene>
    <name evidence="10" type="primary">LOC109482082</name>
</gene>
<dbReference type="RefSeq" id="XP_019640301.1">
    <property type="nucleotide sequence ID" value="XM_019784742.1"/>
</dbReference>
<evidence type="ECO:0000256" key="4">
    <source>
        <dbReference type="ARBA" id="ARBA00023242"/>
    </source>
</evidence>
<accession>A0A6P5AES1</accession>
<dbReference type="GeneID" id="109482082"/>
<feature type="domain" description="GINS subunit" evidence="7">
    <location>
        <begin position="65"/>
        <end position="170"/>
    </location>
</feature>
<dbReference type="SUPFAM" id="SSF158573">
    <property type="entry name" value="GINS helical bundle-like"/>
    <property type="match status" value="1"/>
</dbReference>
<keyword evidence="4 6" id="KW-0539">Nucleus</keyword>
<dbReference type="PANTHER" id="PTHR12772:SF0">
    <property type="entry name" value="DNA REPLICATION COMPLEX GINS PROTEIN PSF2"/>
    <property type="match status" value="1"/>
</dbReference>
<comment type="function">
    <text evidence="5">Required for correct functioning of the GINS complex, a complex that plays an essential role in the initiation of DNA replication, and progression of DNA replication forks. GINS complex is a core component of CDC45-MCM-GINS (CMG) helicase, the molecular machine that unwinds template DNA during replication, and around which the replisome is built.</text>
</comment>